<protein>
    <submittedName>
        <fullName evidence="4">Efflux RND transporter periplasmic adaptor subunit</fullName>
    </submittedName>
</protein>
<dbReference type="PROSITE" id="PS51257">
    <property type="entry name" value="PROKAR_LIPOPROTEIN"/>
    <property type="match status" value="1"/>
</dbReference>
<dbReference type="Gene3D" id="2.40.50.100">
    <property type="match status" value="1"/>
</dbReference>
<dbReference type="Proteomes" id="UP001350748">
    <property type="component" value="Unassembled WGS sequence"/>
</dbReference>
<dbReference type="PANTHER" id="PTHR30469:SF18">
    <property type="entry name" value="RESISTANCE-NODULATION-CELL DIVISION (RND) EFFLUX MEMBRANE FUSION PROTEIN-RELATED"/>
    <property type="match status" value="1"/>
</dbReference>
<dbReference type="PANTHER" id="PTHR30469">
    <property type="entry name" value="MULTIDRUG RESISTANCE PROTEIN MDTA"/>
    <property type="match status" value="1"/>
</dbReference>
<evidence type="ECO:0000259" key="2">
    <source>
        <dbReference type="Pfam" id="PF25917"/>
    </source>
</evidence>
<dbReference type="InterPro" id="IPR006143">
    <property type="entry name" value="RND_pump_MFP"/>
</dbReference>
<dbReference type="RefSeq" id="WP_332082191.1">
    <property type="nucleotide sequence ID" value="NZ_JAZHYN010000033.1"/>
</dbReference>
<feature type="domain" description="Multidrug resistance protein MdtA-like barrel-sandwich hybrid" evidence="2">
    <location>
        <begin position="68"/>
        <end position="202"/>
    </location>
</feature>
<evidence type="ECO:0000313" key="5">
    <source>
        <dbReference type="Proteomes" id="UP001350748"/>
    </source>
</evidence>
<feature type="domain" description="CusB-like beta-barrel" evidence="3">
    <location>
        <begin position="212"/>
        <end position="282"/>
    </location>
</feature>
<sequence length="363" mass="38585">MRHPRLWPVLAAVATLLSACERKEAARDSSEGRAERPVLVAPARYAAQSQAREFAATIRPRVESDAGFRVAGKVIKRYVEVGQKVKLGDPLAALDEKDLRLQLEQAEAEFAAARMAQTQALADEGRAFELRRKGWTAQAALDRARAGAEEGRGRFKRAERAAELARHSLDYATLRSDADGVVTQTLVEPGQVVAAGQAAFRIAHAGEFEAAVALPEAFAAAAGKGEAKLTLWSKPGAVYRAKLRELSPAADPVTRTFAARFSILDPDSAIALGMSATLIVSASDAEPVVSVPLSALYNQGAGPGLWKVDEAGNLQLVPVTVVRYEADAALVAGGVKEGDNIVVLGVHKLDPGMKVRVVSRQAL</sequence>
<dbReference type="Gene3D" id="2.40.420.20">
    <property type="match status" value="1"/>
</dbReference>
<evidence type="ECO:0000256" key="1">
    <source>
        <dbReference type="ARBA" id="ARBA00009477"/>
    </source>
</evidence>
<dbReference type="InterPro" id="IPR058792">
    <property type="entry name" value="Beta-barrel_RND_2"/>
</dbReference>
<organism evidence="4 5">
    <name type="scientific">Methylocystis borbori</name>
    <dbReference type="NCBI Taxonomy" id="3118750"/>
    <lineage>
        <taxon>Bacteria</taxon>
        <taxon>Pseudomonadati</taxon>
        <taxon>Pseudomonadota</taxon>
        <taxon>Alphaproteobacteria</taxon>
        <taxon>Hyphomicrobiales</taxon>
        <taxon>Methylocystaceae</taxon>
        <taxon>Methylocystis</taxon>
    </lineage>
</organism>
<name>A0ABU7XIF5_9HYPH</name>
<comment type="caution">
    <text evidence="4">The sequence shown here is derived from an EMBL/GenBank/DDBJ whole genome shotgun (WGS) entry which is preliminary data.</text>
</comment>
<dbReference type="Pfam" id="PF25917">
    <property type="entry name" value="BSH_RND"/>
    <property type="match status" value="1"/>
</dbReference>
<dbReference type="Pfam" id="PF25954">
    <property type="entry name" value="Beta-barrel_RND_2"/>
    <property type="match status" value="1"/>
</dbReference>
<gene>
    <name evidence="4" type="ORF">V3H18_11495</name>
</gene>
<evidence type="ECO:0000259" key="3">
    <source>
        <dbReference type="Pfam" id="PF25954"/>
    </source>
</evidence>
<dbReference type="Gene3D" id="2.40.30.170">
    <property type="match status" value="1"/>
</dbReference>
<accession>A0ABU7XIF5</accession>
<dbReference type="EMBL" id="JAZHYN010000033">
    <property type="protein sequence ID" value="MEF3367158.1"/>
    <property type="molecule type" value="Genomic_DNA"/>
</dbReference>
<keyword evidence="5" id="KW-1185">Reference proteome</keyword>
<proteinExistence type="inferred from homology"/>
<evidence type="ECO:0000313" key="4">
    <source>
        <dbReference type="EMBL" id="MEF3367158.1"/>
    </source>
</evidence>
<dbReference type="InterPro" id="IPR058625">
    <property type="entry name" value="MdtA-like_BSH"/>
</dbReference>
<dbReference type="Gene3D" id="1.10.287.470">
    <property type="entry name" value="Helix hairpin bin"/>
    <property type="match status" value="1"/>
</dbReference>
<dbReference type="SUPFAM" id="SSF111369">
    <property type="entry name" value="HlyD-like secretion proteins"/>
    <property type="match status" value="1"/>
</dbReference>
<reference evidence="4 5" key="1">
    <citation type="submission" date="2024-02" db="EMBL/GenBank/DDBJ databases">
        <authorList>
            <person name="Grouzdev D."/>
        </authorList>
    </citation>
    <scope>NUCLEOTIDE SEQUENCE [LARGE SCALE GENOMIC DNA]</scope>
    <source>
        <strain evidence="4 5">9N</strain>
    </source>
</reference>
<dbReference type="NCBIfam" id="TIGR01730">
    <property type="entry name" value="RND_mfp"/>
    <property type="match status" value="1"/>
</dbReference>
<comment type="similarity">
    <text evidence="1">Belongs to the membrane fusion protein (MFP) (TC 8.A.1) family.</text>
</comment>